<dbReference type="PANTHER" id="PTHR19339:SF12">
    <property type="entry name" value="IG-LIKE DOMAIN-CONTAINING PROTEIN"/>
    <property type="match status" value="1"/>
</dbReference>
<organism evidence="12 14">
    <name type="scientific">Canis lupus familiaris</name>
    <name type="common">Dog</name>
    <name type="synonym">Canis familiaris</name>
    <dbReference type="NCBI Taxonomy" id="9615"/>
    <lineage>
        <taxon>Eukaryota</taxon>
        <taxon>Metazoa</taxon>
        <taxon>Chordata</taxon>
        <taxon>Craniata</taxon>
        <taxon>Vertebrata</taxon>
        <taxon>Euteleostomi</taxon>
        <taxon>Mammalia</taxon>
        <taxon>Eutheria</taxon>
        <taxon>Laurasiatheria</taxon>
        <taxon>Carnivora</taxon>
        <taxon>Caniformia</taxon>
        <taxon>Canidae</taxon>
        <taxon>Canis</taxon>
    </lineage>
</organism>
<evidence type="ECO:0000256" key="3">
    <source>
        <dbReference type="ARBA" id="ARBA00022729"/>
    </source>
</evidence>
<evidence type="ECO:0000313" key="13">
    <source>
        <dbReference type="Proteomes" id="UP000002254"/>
    </source>
</evidence>
<keyword evidence="2" id="KW-1003">Cell membrane</keyword>
<keyword evidence="8" id="KW-1064">Adaptive immunity</keyword>
<reference evidence="11 13" key="1">
    <citation type="journal article" date="2005" name="Nature">
        <title>Genome sequence, comparative analysis and haplotype structure of the domestic dog.</title>
        <authorList>
            <consortium name="Broad Sequencing Platform"/>
            <person name="Lindblad-Toh K."/>
            <person name="Wade C.M."/>
            <person name="Mikkelsen T.S."/>
            <person name="Karlsson E.K."/>
            <person name="Jaffe D.B."/>
            <person name="Kamal M."/>
            <person name="Clamp M."/>
            <person name="Chang J.L."/>
            <person name="Kulbokas E.J. III"/>
            <person name="Zody M.C."/>
            <person name="Mauceli E."/>
            <person name="Xie X."/>
            <person name="Breen M."/>
            <person name="Wayne R.K."/>
            <person name="Ostrander E.A."/>
            <person name="Ponting C.P."/>
            <person name="Galibert F."/>
            <person name="Smith D.R."/>
            <person name="DeJong P.J."/>
            <person name="Kirkness E."/>
            <person name="Alvarez P."/>
            <person name="Biagi T."/>
            <person name="Brockman W."/>
            <person name="Butler J."/>
            <person name="Chin C.W."/>
            <person name="Cook A."/>
            <person name="Cuff J."/>
            <person name="Daly M.J."/>
            <person name="DeCaprio D."/>
            <person name="Gnerre S."/>
            <person name="Grabherr M."/>
            <person name="Kellis M."/>
            <person name="Kleber M."/>
            <person name="Bardeleben C."/>
            <person name="Goodstadt L."/>
            <person name="Heger A."/>
            <person name="Hitte C."/>
            <person name="Kim L."/>
            <person name="Koepfli K.P."/>
            <person name="Parker H.G."/>
            <person name="Pollinger J.P."/>
            <person name="Searle S.M."/>
            <person name="Sutter N.B."/>
            <person name="Thomas R."/>
            <person name="Webber C."/>
            <person name="Baldwin J."/>
            <person name="Abebe A."/>
            <person name="Abouelleil A."/>
            <person name="Aftuck L."/>
            <person name="Ait-Zahra M."/>
            <person name="Aldredge T."/>
            <person name="Allen N."/>
            <person name="An P."/>
            <person name="Anderson S."/>
            <person name="Antoine C."/>
            <person name="Arachchi H."/>
            <person name="Aslam A."/>
            <person name="Ayotte L."/>
            <person name="Bachantsang P."/>
            <person name="Barry A."/>
            <person name="Bayul T."/>
            <person name="Benamara M."/>
            <person name="Berlin A."/>
            <person name="Bessette D."/>
            <person name="Blitshteyn B."/>
            <person name="Bloom T."/>
            <person name="Blye J."/>
            <person name="Boguslavskiy L."/>
            <person name="Bonnet C."/>
            <person name="Boukhgalter B."/>
            <person name="Brown A."/>
            <person name="Cahill P."/>
            <person name="Calixte N."/>
            <person name="Camarata J."/>
            <person name="Cheshatsang Y."/>
            <person name="Chu J."/>
            <person name="Citroen M."/>
            <person name="Collymore A."/>
            <person name="Cooke P."/>
            <person name="Dawoe T."/>
            <person name="Daza R."/>
            <person name="Decktor K."/>
            <person name="DeGray S."/>
            <person name="Dhargay N."/>
            <person name="Dooley K."/>
            <person name="Dooley K."/>
            <person name="Dorje P."/>
            <person name="Dorjee K."/>
            <person name="Dorris L."/>
            <person name="Duffey N."/>
            <person name="Dupes A."/>
            <person name="Egbiremolen O."/>
            <person name="Elong R."/>
            <person name="Falk J."/>
            <person name="Farina A."/>
            <person name="Faro S."/>
            <person name="Ferguson D."/>
            <person name="Ferreira P."/>
            <person name="Fisher S."/>
            <person name="FitzGerald M."/>
            <person name="Foley K."/>
            <person name="Foley C."/>
            <person name="Franke A."/>
            <person name="Friedrich D."/>
            <person name="Gage D."/>
            <person name="Garber M."/>
            <person name="Gearin G."/>
            <person name="Giannoukos G."/>
            <person name="Goode T."/>
            <person name="Goyette A."/>
            <person name="Graham J."/>
            <person name="Grandbois E."/>
            <person name="Gyaltsen K."/>
            <person name="Hafez N."/>
            <person name="Hagopian D."/>
            <person name="Hagos B."/>
            <person name="Hall J."/>
            <person name="Healy C."/>
            <person name="Hegarty R."/>
            <person name="Honan T."/>
            <person name="Horn A."/>
            <person name="Houde N."/>
            <person name="Hughes L."/>
            <person name="Hunnicutt L."/>
            <person name="Husby M."/>
            <person name="Jester B."/>
            <person name="Jones C."/>
            <person name="Kamat A."/>
            <person name="Kanga B."/>
            <person name="Kells C."/>
            <person name="Khazanovich D."/>
            <person name="Kieu A.C."/>
            <person name="Kisner P."/>
            <person name="Kumar M."/>
            <person name="Lance K."/>
            <person name="Landers T."/>
            <person name="Lara M."/>
            <person name="Lee W."/>
            <person name="Leger J.P."/>
            <person name="Lennon N."/>
            <person name="Leuper L."/>
            <person name="LeVine S."/>
            <person name="Liu J."/>
            <person name="Liu X."/>
            <person name="Lokyitsang Y."/>
            <person name="Lokyitsang T."/>
            <person name="Lui A."/>
            <person name="Macdonald J."/>
            <person name="Major J."/>
            <person name="Marabella R."/>
            <person name="Maru K."/>
            <person name="Matthews C."/>
            <person name="McDonough S."/>
            <person name="Mehta T."/>
            <person name="Meldrim J."/>
            <person name="Melnikov A."/>
            <person name="Meneus L."/>
            <person name="Mihalev A."/>
            <person name="Mihova T."/>
            <person name="Miller K."/>
            <person name="Mittelman R."/>
            <person name="Mlenga V."/>
            <person name="Mulrain L."/>
            <person name="Munson G."/>
            <person name="Navidi A."/>
            <person name="Naylor J."/>
            <person name="Nguyen T."/>
            <person name="Nguyen N."/>
            <person name="Nguyen C."/>
            <person name="Nguyen T."/>
            <person name="Nicol R."/>
            <person name="Norbu N."/>
            <person name="Norbu C."/>
            <person name="Novod N."/>
            <person name="Nyima T."/>
            <person name="Olandt P."/>
            <person name="O'Neill B."/>
            <person name="O'Neill K."/>
            <person name="Osman S."/>
            <person name="Oyono L."/>
            <person name="Patti C."/>
            <person name="Perrin D."/>
            <person name="Phunkhang P."/>
            <person name="Pierre F."/>
            <person name="Priest M."/>
            <person name="Rachupka A."/>
            <person name="Raghuraman S."/>
            <person name="Rameau R."/>
            <person name="Ray V."/>
            <person name="Raymond C."/>
            <person name="Rege F."/>
            <person name="Rise C."/>
            <person name="Rogers J."/>
            <person name="Rogov P."/>
            <person name="Sahalie J."/>
            <person name="Settipalli S."/>
            <person name="Sharpe T."/>
            <person name="Shea T."/>
            <person name="Sheehan M."/>
            <person name="Sherpa N."/>
            <person name="Shi J."/>
            <person name="Shih D."/>
            <person name="Sloan J."/>
            <person name="Smith C."/>
            <person name="Sparrow T."/>
            <person name="Stalker J."/>
            <person name="Stange-Thomann N."/>
            <person name="Stavropoulos S."/>
            <person name="Stone C."/>
            <person name="Stone S."/>
            <person name="Sykes S."/>
            <person name="Tchuinga P."/>
            <person name="Tenzing P."/>
            <person name="Tesfaye S."/>
            <person name="Thoulutsang D."/>
            <person name="Thoulutsang Y."/>
            <person name="Topham K."/>
            <person name="Topping I."/>
            <person name="Tsamla T."/>
            <person name="Vassiliev H."/>
            <person name="Venkataraman V."/>
            <person name="Vo A."/>
            <person name="Wangchuk T."/>
            <person name="Wangdi T."/>
            <person name="Weiand M."/>
            <person name="Wilkinson J."/>
            <person name="Wilson A."/>
            <person name="Yadav S."/>
            <person name="Yang S."/>
            <person name="Yang X."/>
            <person name="Young G."/>
            <person name="Yu Q."/>
            <person name="Zainoun J."/>
            <person name="Zembek L."/>
            <person name="Zimmer A."/>
            <person name="Lander E.S."/>
        </authorList>
    </citation>
    <scope>NUCLEOTIDE SEQUENCE [LARGE SCALE GENOMIC DNA]</scope>
    <source>
        <strain evidence="11">Boxer</strain>
    </source>
</reference>
<evidence type="ECO:0000256" key="4">
    <source>
        <dbReference type="ARBA" id="ARBA00023136"/>
    </source>
</evidence>
<name>A0A8C0Q145_CANLF</name>
<evidence type="ECO:0000256" key="7">
    <source>
        <dbReference type="ARBA" id="ARBA00038651"/>
    </source>
</evidence>
<evidence type="ECO:0000256" key="1">
    <source>
        <dbReference type="ARBA" id="ARBA00004236"/>
    </source>
</evidence>
<dbReference type="InterPro" id="IPR003598">
    <property type="entry name" value="Ig_sub2"/>
</dbReference>
<feature type="chain" id="PRO_5044672630" description="Ig-like domain-containing protein" evidence="9">
    <location>
        <begin position="22"/>
        <end position="175"/>
    </location>
</feature>
<dbReference type="InterPro" id="IPR013783">
    <property type="entry name" value="Ig-like_fold"/>
</dbReference>
<evidence type="ECO:0000256" key="2">
    <source>
        <dbReference type="ARBA" id="ARBA00022475"/>
    </source>
</evidence>
<dbReference type="Pfam" id="PF07686">
    <property type="entry name" value="V-set"/>
    <property type="match status" value="1"/>
</dbReference>
<evidence type="ECO:0000313" key="12">
    <source>
        <dbReference type="Ensembl" id="ENSCAFP00040000320.1"/>
    </source>
</evidence>
<dbReference type="InterPro" id="IPR007110">
    <property type="entry name" value="Ig-like_dom"/>
</dbReference>
<reference evidence="12" key="3">
    <citation type="submission" date="2025-05" db="UniProtKB">
        <authorList>
            <consortium name="Ensembl"/>
        </authorList>
    </citation>
    <scope>IDENTIFICATION</scope>
</reference>
<dbReference type="Ensembl" id="ENSCAFT00000101182.1">
    <property type="protein sequence ID" value="ENSCAFP00000067944.1"/>
    <property type="gene ID" value="ENSCAFG00000053814.1"/>
</dbReference>
<dbReference type="InterPro" id="IPR003599">
    <property type="entry name" value="Ig_sub"/>
</dbReference>
<dbReference type="Ensembl" id="ENSCAFT00040000399.1">
    <property type="protein sequence ID" value="ENSCAFP00040000320.1"/>
    <property type="gene ID" value="ENSCAFG00040000246.1"/>
</dbReference>
<dbReference type="InterPro" id="IPR051896">
    <property type="entry name" value="TCR_alpha_variable"/>
</dbReference>
<proteinExistence type="predicted"/>
<evidence type="ECO:0000256" key="6">
    <source>
        <dbReference type="ARBA" id="ARBA00023180"/>
    </source>
</evidence>
<comment type="subunit">
    <text evidence="7">Alpha-beta TR is a heterodimer composed of an alpha and beta chain; disulfide-linked. The alpha-beta TR is associated with the transmembrane signaling CD3 coreceptor proteins to form the TR-CD3 (TcR or TCR). The assembly of alpha-beta TR heterodimers with CD3 occurs in the endoplasmic reticulum where a single alpha-beta TR heterodimer associates with one CD3D-CD3E heterodimer, one CD3G-CD3E heterodimer and one CD247 homodimer forming a stable octameric structure. CD3D-CD3E and CD3G-CD3E heterodimers preferentially associate with TR alpha and TR beta chains, respectively. The association of the CD247 homodimer is the last step of TcR assembly in the endoplasmic reticulum and is required for transport to the cell surface.</text>
</comment>
<evidence type="ECO:0000259" key="10">
    <source>
        <dbReference type="PROSITE" id="PS50835"/>
    </source>
</evidence>
<keyword evidence="6" id="KW-0325">Glycoprotein</keyword>
<evidence type="ECO:0000256" key="8">
    <source>
        <dbReference type="ARBA" id="ARBA00043266"/>
    </source>
</evidence>
<feature type="signal peptide" evidence="9">
    <location>
        <begin position="1"/>
        <end position="21"/>
    </location>
</feature>
<protein>
    <recommendedName>
        <fullName evidence="10">Ig-like domain-containing protein</fullName>
    </recommendedName>
</protein>
<dbReference type="InterPro" id="IPR036179">
    <property type="entry name" value="Ig-like_dom_sf"/>
</dbReference>
<dbReference type="Proteomes" id="UP000002254">
    <property type="component" value="Chromosome 8"/>
</dbReference>
<dbReference type="SMART" id="SM00406">
    <property type="entry name" value="IGv"/>
    <property type="match status" value="1"/>
</dbReference>
<evidence type="ECO:0000256" key="5">
    <source>
        <dbReference type="ARBA" id="ARBA00023157"/>
    </source>
</evidence>
<keyword evidence="3 9" id="KW-0732">Signal</keyword>
<evidence type="ECO:0000313" key="11">
    <source>
        <dbReference type="Ensembl" id="ENSCAFP00000067944.1"/>
    </source>
</evidence>
<reference evidence="12" key="2">
    <citation type="submission" date="2018-10" db="EMBL/GenBank/DDBJ databases">
        <title>De novo assembly of a Great Dane genome.</title>
        <authorList>
            <person name="Kidd J.M."/>
            <person name="Pendleton A.L."/>
            <person name="Shen F."/>
            <person name="Emery S."/>
        </authorList>
    </citation>
    <scope>NUCLEOTIDE SEQUENCE [LARGE SCALE GENOMIC DNA]</scope>
    <source>
        <strain evidence="12">Great Dane</strain>
    </source>
</reference>
<dbReference type="SMART" id="SM00408">
    <property type="entry name" value="IGc2"/>
    <property type="match status" value="1"/>
</dbReference>
<accession>A0A8C0Q145</accession>
<keyword evidence="8" id="KW-1279">T cell receptor</keyword>
<dbReference type="InterPro" id="IPR013106">
    <property type="entry name" value="Ig_V-set"/>
</dbReference>
<accession>A0A8P0TJP4</accession>
<dbReference type="Proteomes" id="UP000694542">
    <property type="component" value="Chromosome 8"/>
</dbReference>
<evidence type="ECO:0000256" key="9">
    <source>
        <dbReference type="SAM" id="SignalP"/>
    </source>
</evidence>
<keyword evidence="8" id="KW-0391">Immunity</keyword>
<dbReference type="Gene3D" id="2.60.40.10">
    <property type="entry name" value="Immunoglobulins"/>
    <property type="match status" value="1"/>
</dbReference>
<dbReference type="PROSITE" id="PS50835">
    <property type="entry name" value="IG_LIKE"/>
    <property type="match status" value="1"/>
</dbReference>
<dbReference type="PANTHER" id="PTHR19339">
    <property type="entry name" value="T CELL RECEPTOR ALPHA VARIABLE 39"/>
    <property type="match status" value="1"/>
</dbReference>
<feature type="domain" description="Ig-like" evidence="10">
    <location>
        <begin position="22"/>
        <end position="109"/>
    </location>
</feature>
<evidence type="ECO:0000313" key="14">
    <source>
        <dbReference type="Proteomes" id="UP000694542"/>
    </source>
</evidence>
<dbReference type="GO" id="GO:0042101">
    <property type="term" value="C:T cell receptor complex"/>
    <property type="evidence" value="ECO:0007669"/>
    <property type="project" value="UniProtKB-KW"/>
</dbReference>
<keyword evidence="4" id="KW-0472">Membrane</keyword>
<keyword evidence="5" id="KW-1015">Disulfide bond</keyword>
<comment type="subcellular location">
    <subcellularLocation>
        <location evidence="1">Cell membrane</location>
    </subcellularLocation>
</comment>
<dbReference type="SUPFAM" id="SSF48726">
    <property type="entry name" value="Immunoglobulin"/>
    <property type="match status" value="1"/>
</dbReference>
<dbReference type="SMART" id="SM00409">
    <property type="entry name" value="IG"/>
    <property type="match status" value="1"/>
</dbReference>
<dbReference type="AlphaFoldDB" id="A0A8C0Q145"/>
<sequence>MTMLLEGLLIFLCMQLTWVSGQQLNQNPRSVSIQEGEDVSMSCNSSSTLNTFQWFKQDPVEGLVLVIALYKAGELTRDGKLTAQFSGTRTDSFLTISASETEHSGTYFCSGNTVFPEHLQPALNLQLGPQSLCCLQLLLLLAINMIMHTTYVPSFPLLQILMHSRLYQPQVVLFD</sequence>